<organism evidence="1 2">
    <name type="scientific">Ruegeria atlantica</name>
    <dbReference type="NCBI Taxonomy" id="81569"/>
    <lineage>
        <taxon>Bacteria</taxon>
        <taxon>Pseudomonadati</taxon>
        <taxon>Pseudomonadota</taxon>
        <taxon>Alphaproteobacteria</taxon>
        <taxon>Rhodobacterales</taxon>
        <taxon>Roseobacteraceae</taxon>
        <taxon>Ruegeria</taxon>
    </lineage>
</organism>
<evidence type="ECO:0000313" key="1">
    <source>
        <dbReference type="EMBL" id="CUH46451.1"/>
    </source>
</evidence>
<evidence type="ECO:0008006" key="3">
    <source>
        <dbReference type="Google" id="ProtNLM"/>
    </source>
</evidence>
<name>A0A0P1EB74_9RHOB</name>
<dbReference type="Proteomes" id="UP000050783">
    <property type="component" value="Unassembled WGS sequence"/>
</dbReference>
<protein>
    <recommendedName>
        <fullName evidence="3">Helix-turn-helix domain-containing protein</fullName>
    </recommendedName>
</protein>
<evidence type="ECO:0000313" key="2">
    <source>
        <dbReference type="Proteomes" id="UP000050783"/>
    </source>
</evidence>
<reference evidence="1 2" key="1">
    <citation type="submission" date="2015-09" db="EMBL/GenBank/DDBJ databases">
        <authorList>
            <consortium name="Swine Surveillance"/>
        </authorList>
    </citation>
    <scope>NUCLEOTIDE SEQUENCE [LARGE SCALE GENOMIC DNA]</scope>
    <source>
        <strain evidence="1 2">CECT 4292</strain>
    </source>
</reference>
<proteinExistence type="predicted"/>
<sequence>MFLRSDRIRIDHAYAPATAARHLGVDPSTLDSWLYEGHLDLGVFMLPNGERRIPGSRLLDAVNGRIDRSEETI</sequence>
<gene>
    <name evidence="1" type="ORF">RUA4292_00617</name>
</gene>
<accession>A0A0P1EB74</accession>
<dbReference type="AlphaFoldDB" id="A0A0P1EB74"/>
<dbReference type="EMBL" id="CYPU01000011">
    <property type="protein sequence ID" value="CUH46451.1"/>
    <property type="molecule type" value="Genomic_DNA"/>
</dbReference>